<accession>A0ABU3TTX7</accession>
<gene>
    <name evidence="2" type="ORF">PQG45_09820</name>
</gene>
<reference evidence="2 3" key="1">
    <citation type="submission" date="2023-09" db="EMBL/GenBank/DDBJ databases">
        <title>Aquirufa genomes.</title>
        <authorList>
            <person name="Pitt A."/>
        </authorList>
    </citation>
    <scope>NUCLEOTIDE SEQUENCE [LARGE SCALE GENOMIC DNA]</scope>
    <source>
        <strain evidence="2 3">LEOWEIH-7C</strain>
    </source>
</reference>
<evidence type="ECO:0000313" key="3">
    <source>
        <dbReference type="Proteomes" id="UP001249959"/>
    </source>
</evidence>
<organism evidence="2 3">
    <name type="scientific">Aquirufa regiilacus</name>
    <dbReference type="NCBI Taxonomy" id="3024868"/>
    <lineage>
        <taxon>Bacteria</taxon>
        <taxon>Pseudomonadati</taxon>
        <taxon>Bacteroidota</taxon>
        <taxon>Cytophagia</taxon>
        <taxon>Cytophagales</taxon>
        <taxon>Flectobacillaceae</taxon>
        <taxon>Aquirufa</taxon>
    </lineage>
</organism>
<feature type="transmembrane region" description="Helical" evidence="1">
    <location>
        <begin position="5"/>
        <end position="27"/>
    </location>
</feature>
<feature type="transmembrane region" description="Helical" evidence="1">
    <location>
        <begin position="33"/>
        <end position="53"/>
    </location>
</feature>
<dbReference type="Proteomes" id="UP001249959">
    <property type="component" value="Unassembled WGS sequence"/>
</dbReference>
<keyword evidence="1" id="KW-0472">Membrane</keyword>
<sequence>MKHLILFYIGFAVILYAISQSALVYLLHPNVSFIFTFLAFQSYLTYSIAQIGLKDGKEKFIQFQMINLTIRFILSLSFIGFFAYSGTPEIFLFVINFFVLYLCSANFEIIGLLRNLRRF</sequence>
<name>A0ABU3TTX7_9BACT</name>
<keyword evidence="3" id="KW-1185">Reference proteome</keyword>
<feature type="transmembrane region" description="Helical" evidence="1">
    <location>
        <begin position="65"/>
        <end position="84"/>
    </location>
</feature>
<feature type="transmembrane region" description="Helical" evidence="1">
    <location>
        <begin position="90"/>
        <end position="113"/>
    </location>
</feature>
<dbReference type="EMBL" id="JAVNWW010000005">
    <property type="protein sequence ID" value="MDU0809332.1"/>
    <property type="molecule type" value="Genomic_DNA"/>
</dbReference>
<protein>
    <submittedName>
        <fullName evidence="2">Uncharacterized protein</fullName>
    </submittedName>
</protein>
<proteinExistence type="predicted"/>
<dbReference type="RefSeq" id="WP_315577010.1">
    <property type="nucleotide sequence ID" value="NZ_JARDXH010000005.1"/>
</dbReference>
<keyword evidence="1" id="KW-1133">Transmembrane helix</keyword>
<evidence type="ECO:0000256" key="1">
    <source>
        <dbReference type="SAM" id="Phobius"/>
    </source>
</evidence>
<evidence type="ECO:0000313" key="2">
    <source>
        <dbReference type="EMBL" id="MDU0809332.1"/>
    </source>
</evidence>
<keyword evidence="1" id="KW-0812">Transmembrane</keyword>
<comment type="caution">
    <text evidence="2">The sequence shown here is derived from an EMBL/GenBank/DDBJ whole genome shotgun (WGS) entry which is preliminary data.</text>
</comment>